<reference evidence="1 2" key="1">
    <citation type="submission" date="2018-11" db="EMBL/GenBank/DDBJ databases">
        <title>Genome sequence of Apiotrichum porosum DSM 27194.</title>
        <authorList>
            <person name="Aliyu H."/>
            <person name="Gorte O."/>
            <person name="Ochsenreither K."/>
        </authorList>
    </citation>
    <scope>NUCLEOTIDE SEQUENCE [LARGE SCALE GENOMIC DNA]</scope>
    <source>
        <strain evidence="1 2">DSM 27194</strain>
    </source>
</reference>
<dbReference type="AlphaFoldDB" id="A0A427XT51"/>
<sequence length="226" mass="25425">MEPSVFGSHLRPSAQQRVSNPLSKIIFVNPWHVQRLVEADLQKKNCLDGYERHLLIVAVGLAHELMYLVRTEPYGIKIPYDTPPRNGADLDGGWAFEDALMGGRLEGLWVTDDEPAPVDVTPGEFMGMDLGTIDRTVTTNVRQTVKSAPFDYLAIAKGDQEIYKVCESWVSELIREFATYGRIDRIVFPPSVEPSPMHCDEVKRLGLPKTKRTCVIHGSRQHLPTK</sequence>
<proteinExistence type="predicted"/>
<name>A0A427XT51_9TREE</name>
<evidence type="ECO:0000313" key="1">
    <source>
        <dbReference type="EMBL" id="RSH81997.1"/>
    </source>
</evidence>
<dbReference type="EMBL" id="RSCE01000006">
    <property type="protein sequence ID" value="RSH81997.1"/>
    <property type="molecule type" value="Genomic_DNA"/>
</dbReference>
<evidence type="ECO:0000313" key="2">
    <source>
        <dbReference type="Proteomes" id="UP000279236"/>
    </source>
</evidence>
<dbReference type="RefSeq" id="XP_028476452.1">
    <property type="nucleotide sequence ID" value="XM_028623519.1"/>
</dbReference>
<dbReference type="GeneID" id="39592742"/>
<comment type="caution">
    <text evidence="1">The sequence shown here is derived from an EMBL/GenBank/DDBJ whole genome shotgun (WGS) entry which is preliminary data.</text>
</comment>
<keyword evidence="2" id="KW-1185">Reference proteome</keyword>
<protein>
    <submittedName>
        <fullName evidence="1">Uncharacterized protein</fullName>
    </submittedName>
</protein>
<gene>
    <name evidence="1" type="ORF">EHS24_008199</name>
</gene>
<dbReference type="Proteomes" id="UP000279236">
    <property type="component" value="Unassembled WGS sequence"/>
</dbReference>
<accession>A0A427XT51</accession>
<organism evidence="1 2">
    <name type="scientific">Apiotrichum porosum</name>
    <dbReference type="NCBI Taxonomy" id="105984"/>
    <lineage>
        <taxon>Eukaryota</taxon>
        <taxon>Fungi</taxon>
        <taxon>Dikarya</taxon>
        <taxon>Basidiomycota</taxon>
        <taxon>Agaricomycotina</taxon>
        <taxon>Tremellomycetes</taxon>
        <taxon>Trichosporonales</taxon>
        <taxon>Trichosporonaceae</taxon>
        <taxon>Apiotrichum</taxon>
    </lineage>
</organism>